<feature type="region of interest" description="Disordered" evidence="6">
    <location>
        <begin position="753"/>
        <end position="841"/>
    </location>
</feature>
<feature type="domain" description="Glucose-methanol-choline oxidoreductase C-terminal" evidence="10">
    <location>
        <begin position="500"/>
        <end position="633"/>
    </location>
</feature>
<feature type="chain" id="PRO_5045595267" description="Glucose-methanol-choline oxidoreductase N-terminal domain-containing protein" evidence="8">
    <location>
        <begin position="20"/>
        <end position="841"/>
    </location>
</feature>
<keyword evidence="12" id="KW-1185">Reference proteome</keyword>
<evidence type="ECO:0000313" key="12">
    <source>
        <dbReference type="Proteomes" id="UP001565368"/>
    </source>
</evidence>
<dbReference type="InterPro" id="IPR012132">
    <property type="entry name" value="GMC_OxRdtase"/>
</dbReference>
<comment type="cofactor">
    <cofactor evidence="1">
        <name>FAD</name>
        <dbReference type="ChEBI" id="CHEBI:57692"/>
    </cofactor>
</comment>
<feature type="domain" description="Glucose-methanol-choline oxidoreductase N-terminal" evidence="9">
    <location>
        <begin position="51"/>
        <end position="370"/>
    </location>
</feature>
<dbReference type="SUPFAM" id="SSF54373">
    <property type="entry name" value="FAD-linked reductases, C-terminal domain"/>
    <property type="match status" value="1"/>
</dbReference>
<comment type="caution">
    <text evidence="11">The sequence shown here is derived from an EMBL/GenBank/DDBJ whole genome shotgun (WGS) entry which is preliminary data.</text>
</comment>
<evidence type="ECO:0000256" key="6">
    <source>
        <dbReference type="SAM" id="MobiDB-lite"/>
    </source>
</evidence>
<evidence type="ECO:0000256" key="7">
    <source>
        <dbReference type="SAM" id="Phobius"/>
    </source>
</evidence>
<evidence type="ECO:0000256" key="8">
    <source>
        <dbReference type="SAM" id="SignalP"/>
    </source>
</evidence>
<evidence type="ECO:0000256" key="5">
    <source>
        <dbReference type="ARBA" id="ARBA00023002"/>
    </source>
</evidence>
<keyword evidence="8" id="KW-0732">Signal</keyword>
<feature type="region of interest" description="Disordered" evidence="6">
    <location>
        <begin position="643"/>
        <end position="682"/>
    </location>
</feature>
<dbReference type="InterPro" id="IPR007867">
    <property type="entry name" value="GMC_OxRtase_C"/>
</dbReference>
<dbReference type="InterPro" id="IPR036188">
    <property type="entry name" value="FAD/NAD-bd_sf"/>
</dbReference>
<evidence type="ECO:0008006" key="13">
    <source>
        <dbReference type="Google" id="ProtNLM"/>
    </source>
</evidence>
<keyword evidence="4" id="KW-0274">FAD</keyword>
<dbReference type="InterPro" id="IPR000172">
    <property type="entry name" value="GMC_OxRdtase_N"/>
</dbReference>
<dbReference type="PANTHER" id="PTHR11552:SF218">
    <property type="entry name" value="GLUCOSE-METHANOL-CHOLINE OXIDOREDUCTASE N-TERMINAL DOMAIN-CONTAINING PROTEIN"/>
    <property type="match status" value="1"/>
</dbReference>
<comment type="similarity">
    <text evidence="2">Belongs to the GMC oxidoreductase family.</text>
</comment>
<dbReference type="Proteomes" id="UP001565368">
    <property type="component" value="Unassembled WGS sequence"/>
</dbReference>
<evidence type="ECO:0000256" key="3">
    <source>
        <dbReference type="ARBA" id="ARBA00022630"/>
    </source>
</evidence>
<dbReference type="Gene3D" id="3.30.560.10">
    <property type="entry name" value="Glucose Oxidase, domain 3"/>
    <property type="match status" value="1"/>
</dbReference>
<keyword evidence="7" id="KW-1133">Transmembrane helix</keyword>
<keyword evidence="5" id="KW-0560">Oxidoreductase</keyword>
<name>A0ABR3QCJ8_9TREE</name>
<dbReference type="SUPFAM" id="SSF51905">
    <property type="entry name" value="FAD/NAD(P)-binding domain"/>
    <property type="match status" value="1"/>
</dbReference>
<dbReference type="Gene3D" id="3.50.50.60">
    <property type="entry name" value="FAD/NAD(P)-binding domain"/>
    <property type="match status" value="1"/>
</dbReference>
<dbReference type="Pfam" id="PF05199">
    <property type="entry name" value="GMC_oxred_C"/>
    <property type="match status" value="1"/>
</dbReference>
<evidence type="ECO:0000256" key="2">
    <source>
        <dbReference type="ARBA" id="ARBA00010790"/>
    </source>
</evidence>
<feature type="transmembrane region" description="Helical" evidence="7">
    <location>
        <begin position="692"/>
        <end position="712"/>
    </location>
</feature>
<evidence type="ECO:0000313" key="11">
    <source>
        <dbReference type="EMBL" id="KAL1412448.1"/>
    </source>
</evidence>
<evidence type="ECO:0000256" key="4">
    <source>
        <dbReference type="ARBA" id="ARBA00022827"/>
    </source>
</evidence>
<organism evidence="11 12">
    <name type="scientific">Vanrija albida</name>
    <dbReference type="NCBI Taxonomy" id="181172"/>
    <lineage>
        <taxon>Eukaryota</taxon>
        <taxon>Fungi</taxon>
        <taxon>Dikarya</taxon>
        <taxon>Basidiomycota</taxon>
        <taxon>Agaricomycotina</taxon>
        <taxon>Tremellomycetes</taxon>
        <taxon>Trichosporonales</taxon>
        <taxon>Trichosporonaceae</taxon>
        <taxon>Vanrija</taxon>
    </lineage>
</organism>
<feature type="compositionally biased region" description="Polar residues" evidence="6">
    <location>
        <begin position="823"/>
        <end position="841"/>
    </location>
</feature>
<gene>
    <name evidence="11" type="ORF">Q8F55_000193</name>
</gene>
<dbReference type="Pfam" id="PF00732">
    <property type="entry name" value="GMC_oxred_N"/>
    <property type="match status" value="1"/>
</dbReference>
<dbReference type="RefSeq" id="XP_069212392.1">
    <property type="nucleotide sequence ID" value="XM_069348848.1"/>
</dbReference>
<keyword evidence="3" id="KW-0285">Flavoprotein</keyword>
<dbReference type="GeneID" id="95981236"/>
<feature type="compositionally biased region" description="Low complexity" evidence="6">
    <location>
        <begin position="653"/>
        <end position="665"/>
    </location>
</feature>
<keyword evidence="7" id="KW-0472">Membrane</keyword>
<feature type="compositionally biased region" description="Polar residues" evidence="6">
    <location>
        <begin position="769"/>
        <end position="780"/>
    </location>
</feature>
<dbReference type="PANTHER" id="PTHR11552">
    <property type="entry name" value="GLUCOSE-METHANOL-CHOLINE GMC OXIDOREDUCTASE"/>
    <property type="match status" value="1"/>
</dbReference>
<keyword evidence="7" id="KW-0812">Transmembrane</keyword>
<proteinExistence type="inferred from homology"/>
<evidence type="ECO:0000259" key="10">
    <source>
        <dbReference type="Pfam" id="PF05199"/>
    </source>
</evidence>
<evidence type="ECO:0000259" key="9">
    <source>
        <dbReference type="Pfam" id="PF00732"/>
    </source>
</evidence>
<dbReference type="Gene3D" id="4.10.450.10">
    <property type="entry name" value="Glucose Oxidase, domain 2"/>
    <property type="match status" value="1"/>
</dbReference>
<feature type="signal peptide" evidence="8">
    <location>
        <begin position="1"/>
        <end position="19"/>
    </location>
</feature>
<reference evidence="11 12" key="1">
    <citation type="submission" date="2023-08" db="EMBL/GenBank/DDBJ databases">
        <title>Annotated Genome Sequence of Vanrija albida AlHP1.</title>
        <authorList>
            <person name="Herzog R."/>
        </authorList>
    </citation>
    <scope>NUCLEOTIDE SEQUENCE [LARGE SCALE GENOMIC DNA]</scope>
    <source>
        <strain evidence="11 12">AlHP1</strain>
    </source>
</reference>
<evidence type="ECO:0000256" key="1">
    <source>
        <dbReference type="ARBA" id="ARBA00001974"/>
    </source>
</evidence>
<dbReference type="EMBL" id="JBBXJM010000001">
    <property type="protein sequence ID" value="KAL1412448.1"/>
    <property type="molecule type" value="Genomic_DNA"/>
</dbReference>
<protein>
    <recommendedName>
        <fullName evidence="13">Glucose-methanol-choline oxidoreductase N-terminal domain-containing protein</fullName>
    </recommendedName>
</protein>
<sequence length="841" mass="88518">MIPTLALAALAAAAAPALASNENAFEGNIHRDILRRAGIISDVSQVSGNAFDFIIAGGGLAGLALAGRLSEFSNQTVLVIEAGGDGTEWADNINIPGYSYINSLTRPGMATDWQYSTVSQRSAGDVAKRWPRGKVLGGSAAVNGLFWGRGDSGEYDDWAKLNPGANQTWDWAEVNKYMNKAEKFTAPPQEQARQFNMTFDASVHGTSGPIQAGFPQFIYPFAANWIPSWRAMGLPAHDLNDGTTRGVMICPSTLNQANQSRVDSKIGYIDPLPPRANLFILTGQQVTEILFNGTKDASGNVIASGVSFSAGSGQAVYSAQANKEVILSGGVVGSPQILQLSGIGPADVLNRLDIPVRVDLPVGHNLQDHASYTMNFNTVDIDNWAQFAGSDSAKAEALTEWQNSKTGLWTYVNSAVGYVSYADLIGNGSTAAANAFNLQDMANTVTQMHNLPPSVQRGLAKQYQLLKNRLTDGTGQLEIILTMWGAGANNIGIQMGIQHPFSRGTIFINSKDAFTAPTIDPSYFSVGPDAQILGAGSEWVRALAKAGPFGQQITGESGGTVGLTGDALTRYATSNAGTEFHPLGTCSMLPQEDGGVVDTNLKVYGTANVRVVDASIMPLQVSAHLMQSTYGIAEKAADIIKQANWKPPPPPESSTASTTEQESTALPGKATDSAVANAEKPASKGLSNNAKLGIGIGVGVGAGILLAILAFLCCCRRRNQKKAADEKGWYAQGATQDNGAWDTGEAYREQDSFAMGNVPGGRPQPPNRPFSTAPSISTMATHDLPGQGSISRSGSEYGTLGAGDLPPGAAPGVESPYRDYPTPGQNSGISTPSGYPQQYRD</sequence>
<dbReference type="InterPro" id="IPR027424">
    <property type="entry name" value="Glucose_Oxidase_domain_2"/>
</dbReference>
<feature type="compositionally biased region" description="Low complexity" evidence="6">
    <location>
        <begin position="798"/>
        <end position="812"/>
    </location>
</feature>
<accession>A0ABR3QCJ8</accession>